<accession>A6JRS9</accession>
<name>A6JRS9_RAT</name>
<proteinExistence type="predicted"/>
<sequence length="62" mass="6881">MNPQALQQTETEKLASETLWTKVHMWFGGLRLVRTSGEALYFKFPKGLKDPLEGGGRKSASG</sequence>
<protein>
    <submittedName>
        <fullName evidence="1">RCG53410</fullName>
    </submittedName>
</protein>
<organism evidence="1 2">
    <name type="scientific">Rattus norvegicus</name>
    <name type="common">Rat</name>
    <dbReference type="NCBI Taxonomy" id="10116"/>
    <lineage>
        <taxon>Eukaryota</taxon>
        <taxon>Metazoa</taxon>
        <taxon>Chordata</taxon>
        <taxon>Craniata</taxon>
        <taxon>Vertebrata</taxon>
        <taxon>Euteleostomi</taxon>
        <taxon>Mammalia</taxon>
        <taxon>Eutheria</taxon>
        <taxon>Euarchontoglires</taxon>
        <taxon>Glires</taxon>
        <taxon>Rodentia</taxon>
        <taxon>Myomorpha</taxon>
        <taxon>Muroidea</taxon>
        <taxon>Muridae</taxon>
        <taxon>Murinae</taxon>
        <taxon>Rattus</taxon>
    </lineage>
</organism>
<dbReference type="Proteomes" id="UP000234681">
    <property type="component" value="Chromosome 5"/>
</dbReference>
<dbReference type="AlphaFoldDB" id="A6JRS9"/>
<evidence type="ECO:0000313" key="1">
    <source>
        <dbReference type="EMBL" id="EDL97871.1"/>
    </source>
</evidence>
<dbReference type="EMBL" id="CH473998">
    <property type="protein sequence ID" value="EDL97871.1"/>
    <property type="molecule type" value="Genomic_DNA"/>
</dbReference>
<gene>
    <name evidence="1" type="ORF">rCG_53410</name>
</gene>
<reference evidence="2" key="1">
    <citation type="submission" date="2005-09" db="EMBL/GenBank/DDBJ databases">
        <authorList>
            <person name="Mural R.J."/>
            <person name="Li P.W."/>
            <person name="Adams M.D."/>
            <person name="Amanatides P.G."/>
            <person name="Baden-Tillson H."/>
            <person name="Barnstead M."/>
            <person name="Chin S.H."/>
            <person name="Dew I."/>
            <person name="Evans C.A."/>
            <person name="Ferriera S."/>
            <person name="Flanigan M."/>
            <person name="Fosler C."/>
            <person name="Glodek A."/>
            <person name="Gu Z."/>
            <person name="Holt R.A."/>
            <person name="Jennings D."/>
            <person name="Kraft C.L."/>
            <person name="Lu F."/>
            <person name="Nguyen T."/>
            <person name="Nusskern D.R."/>
            <person name="Pfannkoch C.M."/>
            <person name="Sitter C."/>
            <person name="Sutton G.G."/>
            <person name="Venter J.C."/>
            <person name="Wang Z."/>
            <person name="Woodage T."/>
            <person name="Zheng X.H."/>
            <person name="Zhong F."/>
        </authorList>
    </citation>
    <scope>NUCLEOTIDE SEQUENCE [LARGE SCALE GENOMIC DNA]</scope>
    <source>
        <strain>BN</strain>
        <strain evidence="2">Sprague-Dawley</strain>
    </source>
</reference>
<evidence type="ECO:0000313" key="2">
    <source>
        <dbReference type="Proteomes" id="UP000234681"/>
    </source>
</evidence>